<name>A0A9N9RJ42_9DIPT</name>
<sequence>MKFLISFILLGLSGRALGGGYTDCGALHANYLVLLQASQYLLNETLIFVNSTVHSYPYVGNSYIGNLECNLDVSIQTMVMGTSQLSGISPDYIFGIFNGTINPPFVSPLDCIRFELLSFNTYVQNLTENVIPEMKTHVIRSPINESTPCPTVVQIQSQYFANAATIVTSGINVATIASAAFASVGLSSLFLNLIDSSKICTFKITADSYVEFYNVNSTIVDAFIANQSTPLPAPISCVRGILISQIESINSTYNNINNSIANPSIPSRCEPFYSDFRAFKIKWFQYIDQLRFNTINISVENPVLTPFFIADLICELDVMIMFAANATSFLSGVDPEIVYAILNGETVNPLPAPLDCVETDLIYMKNEIAFLVNNVIPGYGNFAINSTSDTSTCNTTYTALTGYVVQLVDLLNMKGFFVTSATALFTSTNLSDLFLESFTSIIDCIPDLVAKYVGAALNADGSAVKSYVNGNRKSLPYPFSCAEILIDITNSLMNQALVNYVTESPNNLVLPNIPKFRG</sequence>
<evidence type="ECO:0000313" key="2">
    <source>
        <dbReference type="EMBL" id="CAG9797217.1"/>
    </source>
</evidence>
<gene>
    <name evidence="2" type="ORF">CHIRRI_LOCUS217</name>
</gene>
<dbReference type="AlphaFoldDB" id="A0A9N9RJ42"/>
<evidence type="ECO:0000256" key="1">
    <source>
        <dbReference type="SAM" id="SignalP"/>
    </source>
</evidence>
<dbReference type="Proteomes" id="UP001153620">
    <property type="component" value="Chromosome 1"/>
</dbReference>
<proteinExistence type="predicted"/>
<organism evidence="2 3">
    <name type="scientific">Chironomus riparius</name>
    <dbReference type="NCBI Taxonomy" id="315576"/>
    <lineage>
        <taxon>Eukaryota</taxon>
        <taxon>Metazoa</taxon>
        <taxon>Ecdysozoa</taxon>
        <taxon>Arthropoda</taxon>
        <taxon>Hexapoda</taxon>
        <taxon>Insecta</taxon>
        <taxon>Pterygota</taxon>
        <taxon>Neoptera</taxon>
        <taxon>Endopterygota</taxon>
        <taxon>Diptera</taxon>
        <taxon>Nematocera</taxon>
        <taxon>Chironomoidea</taxon>
        <taxon>Chironomidae</taxon>
        <taxon>Chironominae</taxon>
        <taxon>Chironomus</taxon>
    </lineage>
</organism>
<feature type="chain" id="PRO_5040255217" evidence="1">
    <location>
        <begin position="19"/>
        <end position="518"/>
    </location>
</feature>
<dbReference type="EMBL" id="OU895877">
    <property type="protein sequence ID" value="CAG9797217.1"/>
    <property type="molecule type" value="Genomic_DNA"/>
</dbReference>
<protein>
    <submittedName>
        <fullName evidence="2">Uncharacterized protein</fullName>
    </submittedName>
</protein>
<keyword evidence="1" id="KW-0732">Signal</keyword>
<feature type="signal peptide" evidence="1">
    <location>
        <begin position="1"/>
        <end position="18"/>
    </location>
</feature>
<keyword evidence="3" id="KW-1185">Reference proteome</keyword>
<reference evidence="2" key="1">
    <citation type="submission" date="2022-01" db="EMBL/GenBank/DDBJ databases">
        <authorList>
            <person name="King R."/>
        </authorList>
    </citation>
    <scope>NUCLEOTIDE SEQUENCE</scope>
</reference>
<accession>A0A9N9RJ42</accession>
<evidence type="ECO:0000313" key="3">
    <source>
        <dbReference type="Proteomes" id="UP001153620"/>
    </source>
</evidence>
<reference evidence="2" key="2">
    <citation type="submission" date="2022-10" db="EMBL/GenBank/DDBJ databases">
        <authorList>
            <consortium name="ENA_rothamsted_submissions"/>
            <consortium name="culmorum"/>
            <person name="King R."/>
        </authorList>
    </citation>
    <scope>NUCLEOTIDE SEQUENCE</scope>
</reference>